<protein>
    <submittedName>
        <fullName evidence="1">Uncharacterized protein</fullName>
    </submittedName>
</protein>
<accession>A0ABT1K5H2</accession>
<reference evidence="1 2" key="1">
    <citation type="submission" date="2022-06" db="EMBL/GenBank/DDBJ databases">
        <title>Sequencing the genomes of 1000 actinobacteria strains.</title>
        <authorList>
            <person name="Klenk H.-P."/>
        </authorList>
    </citation>
    <scope>NUCLEOTIDE SEQUENCE [LARGE SCALE GENOMIC DNA]</scope>
    <source>
        <strain evidence="1 2">DSM 44170</strain>
    </source>
</reference>
<dbReference type="Proteomes" id="UP001320766">
    <property type="component" value="Unassembled WGS sequence"/>
</dbReference>
<dbReference type="EMBL" id="JAMZEC010000001">
    <property type="protein sequence ID" value="MCP2349243.1"/>
    <property type="molecule type" value="Genomic_DNA"/>
</dbReference>
<evidence type="ECO:0000313" key="2">
    <source>
        <dbReference type="Proteomes" id="UP001320766"/>
    </source>
</evidence>
<comment type="caution">
    <text evidence="1">The sequence shown here is derived from an EMBL/GenBank/DDBJ whole genome shotgun (WGS) entry which is preliminary data.</text>
</comment>
<sequence>MKQAVSWLSTIRSAYPRRHSSAIVATRRSVVLYTSSPNRSMPKWRPCRPGS</sequence>
<keyword evidence="2" id="KW-1185">Reference proteome</keyword>
<evidence type="ECO:0000313" key="1">
    <source>
        <dbReference type="EMBL" id="MCP2349243.1"/>
    </source>
</evidence>
<proteinExistence type="predicted"/>
<name>A0ABT1K5H2_9ACTN</name>
<organism evidence="1 2">
    <name type="scientific">Nonomuraea roseoviolacea subsp. carminata</name>
    <dbReference type="NCBI Taxonomy" id="160689"/>
    <lineage>
        <taxon>Bacteria</taxon>
        <taxon>Bacillati</taxon>
        <taxon>Actinomycetota</taxon>
        <taxon>Actinomycetes</taxon>
        <taxon>Streptosporangiales</taxon>
        <taxon>Streptosporangiaceae</taxon>
        <taxon>Nonomuraea</taxon>
    </lineage>
</organism>
<gene>
    <name evidence="1" type="ORF">HD595_005365</name>
</gene>